<keyword evidence="1" id="KW-1133">Transmembrane helix</keyword>
<accession>A0A940MNP1</accession>
<feature type="transmembrane region" description="Helical" evidence="1">
    <location>
        <begin position="6"/>
        <end position="25"/>
    </location>
</feature>
<gene>
    <name evidence="2" type="ORF">J5474_09050</name>
</gene>
<dbReference type="Proteomes" id="UP000675940">
    <property type="component" value="Unassembled WGS sequence"/>
</dbReference>
<protein>
    <recommendedName>
        <fullName evidence="4">50S ribosomal protein L35</fullName>
    </recommendedName>
</protein>
<name>A0A940MNP1_9RHOB</name>
<evidence type="ECO:0000313" key="3">
    <source>
        <dbReference type="Proteomes" id="UP000675940"/>
    </source>
</evidence>
<reference evidence="2" key="1">
    <citation type="submission" date="2021-03" db="EMBL/GenBank/DDBJ databases">
        <title>Sagittula salina sp. nov. strain M10.9X isolated from the marine waste.</title>
        <authorList>
            <person name="Satari L."/>
            <person name="Molina-Menor E."/>
            <person name="Vidal-Verdu A."/>
            <person name="Pascual J."/>
            <person name="Pereto J."/>
            <person name="Porcar M."/>
        </authorList>
    </citation>
    <scope>NUCLEOTIDE SEQUENCE</scope>
    <source>
        <strain evidence="2">M10.9X</strain>
    </source>
</reference>
<evidence type="ECO:0000256" key="1">
    <source>
        <dbReference type="SAM" id="Phobius"/>
    </source>
</evidence>
<comment type="caution">
    <text evidence="2">The sequence shown here is derived from an EMBL/GenBank/DDBJ whole genome shotgun (WGS) entry which is preliminary data.</text>
</comment>
<keyword evidence="1" id="KW-0472">Membrane</keyword>
<proteinExistence type="predicted"/>
<sequence length="74" mass="8021">MDTDTAVVAGLMALLFSIPALIAAWSDRRRPYAGTLLLFTGCALIVWAQRSAPEGYRLDQLPDVVYGVIGALLR</sequence>
<dbReference type="EMBL" id="JAGISH010000004">
    <property type="protein sequence ID" value="MBP0482634.1"/>
    <property type="molecule type" value="Genomic_DNA"/>
</dbReference>
<feature type="transmembrane region" description="Helical" evidence="1">
    <location>
        <begin position="32"/>
        <end position="49"/>
    </location>
</feature>
<keyword evidence="3" id="KW-1185">Reference proteome</keyword>
<evidence type="ECO:0008006" key="4">
    <source>
        <dbReference type="Google" id="ProtNLM"/>
    </source>
</evidence>
<keyword evidence="1" id="KW-0812">Transmembrane</keyword>
<organism evidence="2 3">
    <name type="scientific">Sagittula salina</name>
    <dbReference type="NCBI Taxonomy" id="2820268"/>
    <lineage>
        <taxon>Bacteria</taxon>
        <taxon>Pseudomonadati</taxon>
        <taxon>Pseudomonadota</taxon>
        <taxon>Alphaproteobacteria</taxon>
        <taxon>Rhodobacterales</taxon>
        <taxon>Roseobacteraceae</taxon>
        <taxon>Sagittula</taxon>
    </lineage>
</organism>
<evidence type="ECO:0000313" key="2">
    <source>
        <dbReference type="EMBL" id="MBP0482634.1"/>
    </source>
</evidence>
<dbReference type="RefSeq" id="WP_209360580.1">
    <property type="nucleotide sequence ID" value="NZ_JAGISH010000004.1"/>
</dbReference>
<dbReference type="AlphaFoldDB" id="A0A940MNP1"/>